<evidence type="ECO:0000313" key="6">
    <source>
        <dbReference type="Proteomes" id="UP000636709"/>
    </source>
</evidence>
<dbReference type="InterPro" id="IPR011990">
    <property type="entry name" value="TPR-like_helical_dom_sf"/>
</dbReference>
<dbReference type="Gene3D" id="3.30.428.40">
    <property type="entry name" value="Protein of unknown function DUF3067"/>
    <property type="match status" value="1"/>
</dbReference>
<feature type="region of interest" description="Disordered" evidence="4">
    <location>
        <begin position="61"/>
        <end position="96"/>
    </location>
</feature>
<dbReference type="PANTHER" id="PTHR35126">
    <property type="entry name" value="SLR0598 PROTEIN"/>
    <property type="match status" value="1"/>
</dbReference>
<dbReference type="Pfam" id="PF11267">
    <property type="entry name" value="DUF3067"/>
    <property type="match status" value="1"/>
</dbReference>
<evidence type="ECO:0000256" key="4">
    <source>
        <dbReference type="SAM" id="MobiDB-lite"/>
    </source>
</evidence>
<proteinExistence type="predicted"/>
<feature type="compositionally biased region" description="Basic and acidic residues" evidence="4">
    <location>
        <begin position="84"/>
        <end position="96"/>
    </location>
</feature>
<dbReference type="InterPro" id="IPR002885">
    <property type="entry name" value="PPR_rpt"/>
</dbReference>
<evidence type="ECO:0000256" key="2">
    <source>
        <dbReference type="ARBA" id="ARBA00022946"/>
    </source>
</evidence>
<dbReference type="Gene3D" id="1.25.40.10">
    <property type="entry name" value="Tetratricopeptide repeat domain"/>
    <property type="match status" value="2"/>
</dbReference>
<gene>
    <name evidence="5" type="ORF">HU200_002758</name>
</gene>
<name>A0A835FYU9_9POAL</name>
<keyword evidence="2" id="KW-0809">Transit peptide</keyword>
<sequence length="661" mass="72800">MMNVVGSHHHLQKLQLPVQDLGLSLSHVMRGRSLFILSSSNNSAAASRCSLHTRRRRLIAVRASNDDDRGGDQSSSGQDDDDDSSGRMSREDLERLVGPDEDATFSGLDLANLIRNKYGRSYDVTLIKKEFMGRQLLAMNVMWKYREQRSFPLSEEEYLLRLDSVATTLRCWGAVAHVRNTLGKLKERPRIGKAVSIFIDMDQTGGRANEWIYNPVRPTGLNPCCCCCFFLLLLLLPLWLLNNKEAPTMAAAAALCRSPSLLSRRHLLLRLLSTQTHTQTPTTPADLSRLKASIRDAATTPDAIAALFLSALPHPAFLADRPLFALSVRRLASAGRRDLVASVLSSSLTALPSPHPSEGFLIRLIGLYSAASMPDHSLAAFRLVNPPSDRALSALLSAYHDNRLYDRVLQAFNTLPAELAIKPGLVSHNVLLKTLVATGDLAAARALFDEMPEMAGVHPDIVSCNEILKGYLSTGDDAAFDQLLKEITERRLKPSVGTYNLRMALLCARERSFEAQELLDAMGAKSVAPNRASFNTVIKGLCNEGEVGAAMALFRRMPQVPRQNGTGVSPNFETYIMLLEALVNKRLFDTASEVCKECLRNKWAPPFQAVKALVQGLLKSRKAKQANEVLVAMRKAVKGDAKQEWIKVEAHFQSVLAANKA</sequence>
<feature type="repeat" description="PPR" evidence="3">
    <location>
        <begin position="530"/>
        <end position="560"/>
    </location>
</feature>
<dbReference type="Pfam" id="PF13812">
    <property type="entry name" value="PPR_3"/>
    <property type="match status" value="1"/>
</dbReference>
<dbReference type="InterPro" id="IPR018247">
    <property type="entry name" value="EF_Hand_1_Ca_BS"/>
</dbReference>
<evidence type="ECO:0000256" key="3">
    <source>
        <dbReference type="PROSITE-ProRule" id="PRU00708"/>
    </source>
</evidence>
<organism evidence="5 6">
    <name type="scientific">Digitaria exilis</name>
    <dbReference type="NCBI Taxonomy" id="1010633"/>
    <lineage>
        <taxon>Eukaryota</taxon>
        <taxon>Viridiplantae</taxon>
        <taxon>Streptophyta</taxon>
        <taxon>Embryophyta</taxon>
        <taxon>Tracheophyta</taxon>
        <taxon>Spermatophyta</taxon>
        <taxon>Magnoliopsida</taxon>
        <taxon>Liliopsida</taxon>
        <taxon>Poales</taxon>
        <taxon>Poaceae</taxon>
        <taxon>PACMAD clade</taxon>
        <taxon>Panicoideae</taxon>
        <taxon>Panicodae</taxon>
        <taxon>Paniceae</taxon>
        <taxon>Anthephorinae</taxon>
        <taxon>Digitaria</taxon>
    </lineage>
</organism>
<dbReference type="PROSITE" id="PS51375">
    <property type="entry name" value="PPR"/>
    <property type="match status" value="1"/>
</dbReference>
<dbReference type="AlphaFoldDB" id="A0A835FYU9"/>
<dbReference type="Proteomes" id="UP000636709">
    <property type="component" value="Unassembled WGS sequence"/>
</dbReference>
<evidence type="ECO:0008006" key="7">
    <source>
        <dbReference type="Google" id="ProtNLM"/>
    </source>
</evidence>
<dbReference type="NCBIfam" id="TIGR00756">
    <property type="entry name" value="PPR"/>
    <property type="match status" value="2"/>
</dbReference>
<reference evidence="5" key="1">
    <citation type="submission" date="2020-07" db="EMBL/GenBank/DDBJ databases">
        <title>Genome sequence and genetic diversity analysis of an under-domesticated orphan crop, white fonio (Digitaria exilis).</title>
        <authorList>
            <person name="Bennetzen J.L."/>
            <person name="Chen S."/>
            <person name="Ma X."/>
            <person name="Wang X."/>
            <person name="Yssel A.E.J."/>
            <person name="Chaluvadi S.R."/>
            <person name="Johnson M."/>
            <person name="Gangashetty P."/>
            <person name="Hamidou F."/>
            <person name="Sanogo M.D."/>
            <person name="Zwaenepoel A."/>
            <person name="Wallace J."/>
            <person name="Van De Peer Y."/>
            <person name="Van Deynze A."/>
        </authorList>
    </citation>
    <scope>NUCLEOTIDE SEQUENCE</scope>
    <source>
        <tissue evidence="5">Leaves</tissue>
    </source>
</reference>
<keyword evidence="6" id="KW-1185">Reference proteome</keyword>
<keyword evidence="1" id="KW-0677">Repeat</keyword>
<dbReference type="PANTHER" id="PTHR35126:SF1">
    <property type="entry name" value="DUF3067 DOMAIN-CONTAINING PROTEIN"/>
    <property type="match status" value="1"/>
</dbReference>
<comment type="caution">
    <text evidence="5">The sequence shown here is derived from an EMBL/GenBank/DDBJ whole genome shotgun (WGS) entry which is preliminary data.</text>
</comment>
<evidence type="ECO:0000313" key="5">
    <source>
        <dbReference type="EMBL" id="KAF8779325.1"/>
    </source>
</evidence>
<accession>A0A835FYU9</accession>
<dbReference type="Pfam" id="PF12854">
    <property type="entry name" value="PPR_1"/>
    <property type="match status" value="1"/>
</dbReference>
<dbReference type="PROSITE" id="PS00018">
    <property type="entry name" value="EF_HAND_1"/>
    <property type="match status" value="1"/>
</dbReference>
<evidence type="ECO:0000256" key="1">
    <source>
        <dbReference type="ARBA" id="ARBA00022737"/>
    </source>
</evidence>
<dbReference type="InterPro" id="IPR021420">
    <property type="entry name" value="DUF3067"/>
</dbReference>
<dbReference type="EMBL" id="JACEFO010000185">
    <property type="protein sequence ID" value="KAF8779325.1"/>
    <property type="molecule type" value="Genomic_DNA"/>
</dbReference>
<protein>
    <recommendedName>
        <fullName evidence="7">Pentatricopeptide repeat-containing protein</fullName>
    </recommendedName>
</protein>
<dbReference type="OrthoDB" id="185373at2759"/>